<feature type="domain" description="Cupin type-2" evidence="1">
    <location>
        <begin position="26"/>
        <end position="91"/>
    </location>
</feature>
<dbReference type="Pfam" id="PF07883">
    <property type="entry name" value="Cupin_2"/>
    <property type="match status" value="1"/>
</dbReference>
<organism evidence="2 3">
    <name type="scientific">Handelsmanbacteria sp. (strain RIFCSPLOWO2_12_FULL_64_10)</name>
    <dbReference type="NCBI Taxonomy" id="1817868"/>
    <lineage>
        <taxon>Bacteria</taxon>
        <taxon>Candidatus Handelsmaniibacteriota</taxon>
    </lineage>
</organism>
<sequence length="213" mass="23319">MSFPVYDYRTDVRNVLVTPQIRSRFLRMEPGQVAQLHSHDLGHEVFLVLEGRALFEIDGETAEVGPGQMCIALKDQPHSVRVVGDGPMTMYLSVTPHIQPTHTGRTPEGGRLPHRFSPNSAYDVADAVAPVEALIDRHVEAAQDAAGAAVASAGVQKDMADRLKRALAGGDQEAAVSARRAMWEAIYETYRKVDDLAAAWNELAPRIDKRGQP</sequence>
<accession>A0A1F6CUK6</accession>
<proteinExistence type="predicted"/>
<dbReference type="EMBL" id="MFKF01000136">
    <property type="protein sequence ID" value="OGG52711.1"/>
    <property type="molecule type" value="Genomic_DNA"/>
</dbReference>
<evidence type="ECO:0000313" key="2">
    <source>
        <dbReference type="EMBL" id="OGG52711.1"/>
    </source>
</evidence>
<name>A0A1F6CUK6_HANXR</name>
<gene>
    <name evidence="2" type="ORF">A3F84_08080</name>
</gene>
<protein>
    <recommendedName>
        <fullName evidence="1">Cupin type-2 domain-containing protein</fullName>
    </recommendedName>
</protein>
<reference evidence="2 3" key="1">
    <citation type="journal article" date="2016" name="Nat. Commun.">
        <title>Thousands of microbial genomes shed light on interconnected biogeochemical processes in an aquifer system.</title>
        <authorList>
            <person name="Anantharaman K."/>
            <person name="Brown C.T."/>
            <person name="Hug L.A."/>
            <person name="Sharon I."/>
            <person name="Castelle C.J."/>
            <person name="Probst A.J."/>
            <person name="Thomas B.C."/>
            <person name="Singh A."/>
            <person name="Wilkins M.J."/>
            <person name="Karaoz U."/>
            <person name="Brodie E.L."/>
            <person name="Williams K.H."/>
            <person name="Hubbard S.S."/>
            <person name="Banfield J.F."/>
        </authorList>
    </citation>
    <scope>NUCLEOTIDE SEQUENCE [LARGE SCALE GENOMIC DNA]</scope>
    <source>
        <strain evidence="3">RIFCSPLOWO2_12_FULL_64_10</strain>
    </source>
</reference>
<evidence type="ECO:0000259" key="1">
    <source>
        <dbReference type="Pfam" id="PF07883"/>
    </source>
</evidence>
<dbReference type="Proteomes" id="UP000178606">
    <property type="component" value="Unassembled WGS sequence"/>
</dbReference>
<dbReference type="InterPro" id="IPR014710">
    <property type="entry name" value="RmlC-like_jellyroll"/>
</dbReference>
<comment type="caution">
    <text evidence="2">The sequence shown here is derived from an EMBL/GenBank/DDBJ whole genome shotgun (WGS) entry which is preliminary data.</text>
</comment>
<evidence type="ECO:0000313" key="3">
    <source>
        <dbReference type="Proteomes" id="UP000178606"/>
    </source>
</evidence>
<dbReference type="AlphaFoldDB" id="A0A1F6CUK6"/>
<dbReference type="SUPFAM" id="SSF51182">
    <property type="entry name" value="RmlC-like cupins"/>
    <property type="match status" value="1"/>
</dbReference>
<dbReference type="InterPro" id="IPR013096">
    <property type="entry name" value="Cupin_2"/>
</dbReference>
<dbReference type="InterPro" id="IPR011051">
    <property type="entry name" value="RmlC_Cupin_sf"/>
</dbReference>
<dbReference type="Gene3D" id="2.60.120.10">
    <property type="entry name" value="Jelly Rolls"/>
    <property type="match status" value="1"/>
</dbReference>